<dbReference type="RefSeq" id="WP_203757522.1">
    <property type="nucleotide sequence ID" value="NZ_BONK01000012.1"/>
</dbReference>
<comment type="caution">
    <text evidence="1">The sequence shown here is derived from an EMBL/GenBank/DDBJ whole genome shotgun (WGS) entry which is preliminary data.</text>
</comment>
<dbReference type="SUPFAM" id="SSF141457">
    <property type="entry name" value="BH3618-like"/>
    <property type="match status" value="1"/>
</dbReference>
<proteinExistence type="predicted"/>
<accession>A0A919P5H8</accession>
<organism evidence="1 2">
    <name type="scientific">Cellulomonas chitinilytica</name>
    <dbReference type="NCBI Taxonomy" id="398759"/>
    <lineage>
        <taxon>Bacteria</taxon>
        <taxon>Bacillati</taxon>
        <taxon>Actinomycetota</taxon>
        <taxon>Actinomycetes</taxon>
        <taxon>Micrococcales</taxon>
        <taxon>Cellulomonadaceae</taxon>
        <taxon>Cellulomonas</taxon>
    </lineage>
</organism>
<dbReference type="InterPro" id="IPR024046">
    <property type="entry name" value="Flagellar_assmbl_FliW_dom_sf"/>
</dbReference>
<dbReference type="Pfam" id="PF02623">
    <property type="entry name" value="FliW"/>
    <property type="match status" value="1"/>
</dbReference>
<dbReference type="InterPro" id="IPR003775">
    <property type="entry name" value="Flagellar_assembly_factor_FliW"/>
</dbReference>
<evidence type="ECO:0000313" key="1">
    <source>
        <dbReference type="EMBL" id="GIG22605.1"/>
    </source>
</evidence>
<sequence>MNLAPATVRVAVAGDTCDVPADLHLVVPFPGLPGREHYVLDALDDAATLFALRSVPDGDESVREVRLFVVSPTLYFPDYHPVVDPSPFGPDTDPEDVVVLVVVHPGTAGAAPTANLLAPVLVDRRSGRAVQSVLDEDWPLRAPVG</sequence>
<dbReference type="Gene3D" id="2.30.290.10">
    <property type="entry name" value="BH3618-like"/>
    <property type="match status" value="1"/>
</dbReference>
<reference evidence="1" key="1">
    <citation type="submission" date="2021-01" db="EMBL/GenBank/DDBJ databases">
        <title>Whole genome shotgun sequence of Cellulomonas chitinilytica NBRC 110799.</title>
        <authorList>
            <person name="Komaki H."/>
            <person name="Tamura T."/>
        </authorList>
    </citation>
    <scope>NUCLEOTIDE SEQUENCE</scope>
    <source>
        <strain evidence="1">NBRC 110799</strain>
    </source>
</reference>
<name>A0A919P5H8_9CELL</name>
<dbReference type="AlphaFoldDB" id="A0A919P5H8"/>
<keyword evidence="2" id="KW-1185">Reference proteome</keyword>
<dbReference type="Proteomes" id="UP000632740">
    <property type="component" value="Unassembled WGS sequence"/>
</dbReference>
<dbReference type="GO" id="GO:0044780">
    <property type="term" value="P:bacterial-type flagellum assembly"/>
    <property type="evidence" value="ECO:0007669"/>
    <property type="project" value="InterPro"/>
</dbReference>
<evidence type="ECO:0008006" key="3">
    <source>
        <dbReference type="Google" id="ProtNLM"/>
    </source>
</evidence>
<evidence type="ECO:0000313" key="2">
    <source>
        <dbReference type="Proteomes" id="UP000632740"/>
    </source>
</evidence>
<dbReference type="EMBL" id="BONK01000012">
    <property type="protein sequence ID" value="GIG22605.1"/>
    <property type="molecule type" value="Genomic_DNA"/>
</dbReference>
<gene>
    <name evidence="1" type="ORF">Cch01nite_33290</name>
</gene>
<protein>
    <recommendedName>
        <fullName evidence="3">Flagellar assembly factor FliW</fullName>
    </recommendedName>
</protein>